<dbReference type="PANTHER" id="PTHR43802">
    <property type="entry name" value="ENOYL-COA HYDRATASE"/>
    <property type="match status" value="1"/>
</dbReference>
<dbReference type="InterPro" id="IPR001753">
    <property type="entry name" value="Enoyl-CoA_hydra/iso"/>
</dbReference>
<dbReference type="GO" id="GO:0016836">
    <property type="term" value="F:hydro-lyase activity"/>
    <property type="evidence" value="ECO:0007669"/>
    <property type="project" value="UniProtKB-ARBA"/>
</dbReference>
<proteinExistence type="inferred from homology"/>
<evidence type="ECO:0000313" key="3">
    <source>
        <dbReference type="EMBL" id="GGA66415.1"/>
    </source>
</evidence>
<organism evidence="3 4">
    <name type="scientific">Nitratireductor aestuarii</name>
    <dbReference type="NCBI Taxonomy" id="1735103"/>
    <lineage>
        <taxon>Bacteria</taxon>
        <taxon>Pseudomonadati</taxon>
        <taxon>Pseudomonadota</taxon>
        <taxon>Alphaproteobacteria</taxon>
        <taxon>Hyphomicrobiales</taxon>
        <taxon>Phyllobacteriaceae</taxon>
        <taxon>Nitratireductor</taxon>
    </lineage>
</organism>
<dbReference type="CDD" id="cd06558">
    <property type="entry name" value="crotonase-like"/>
    <property type="match status" value="1"/>
</dbReference>
<name>A0A916RRU5_9HYPH</name>
<reference evidence="3" key="1">
    <citation type="journal article" date="2014" name="Int. J. Syst. Evol. Microbiol.">
        <title>Complete genome sequence of Corynebacterium casei LMG S-19264T (=DSM 44701T), isolated from a smear-ripened cheese.</title>
        <authorList>
            <consortium name="US DOE Joint Genome Institute (JGI-PGF)"/>
            <person name="Walter F."/>
            <person name="Albersmeier A."/>
            <person name="Kalinowski J."/>
            <person name="Ruckert C."/>
        </authorList>
    </citation>
    <scope>NUCLEOTIDE SEQUENCE</scope>
    <source>
        <strain evidence="3">CGMCC 1.15320</strain>
    </source>
</reference>
<gene>
    <name evidence="3" type="ORF">GCM10011385_20390</name>
</gene>
<dbReference type="Pfam" id="PF00378">
    <property type="entry name" value="ECH_1"/>
    <property type="match status" value="1"/>
</dbReference>
<protein>
    <submittedName>
        <fullName evidence="3">3-hydroxybutyryl-CoA dehydratase</fullName>
    </submittedName>
</protein>
<dbReference type="InterPro" id="IPR014748">
    <property type="entry name" value="Enoyl-CoA_hydra_C"/>
</dbReference>
<accession>A0A916RRU5</accession>
<comment type="similarity">
    <text evidence="1">Belongs to the enoyl-CoA hydratase/isomerase family.</text>
</comment>
<dbReference type="SUPFAM" id="SSF52096">
    <property type="entry name" value="ClpP/crotonase"/>
    <property type="match status" value="1"/>
</dbReference>
<sequence length="258" mass="27601">MTQFETLMVETVEKALVVRLNRPENRNAISIRMMAELVEVLTEANQLKGVSAVIVTGNESVFSSGRDLKEAAASGDPSAAIAAWHRVTDSMEQCAKPVIAAIEGHCLTGGLELALACDIRVAGEGAQFGITSSRLGTLPGFGASQRLPRLIGASRALELLFMADVIGTAEAYRIGLINRQTEQGRALQECLSMARTLGERAPLSLAAMKKAVYGGIEMPLAEAIQWELPIAASLSQSRDRKEGMAAFAEKRKPNFTGE</sequence>
<dbReference type="Gene3D" id="1.10.12.10">
    <property type="entry name" value="Lyase 2-enoyl-coa Hydratase, Chain A, domain 2"/>
    <property type="match status" value="1"/>
</dbReference>
<dbReference type="EMBL" id="BMIF01000005">
    <property type="protein sequence ID" value="GGA66415.1"/>
    <property type="molecule type" value="Genomic_DNA"/>
</dbReference>
<dbReference type="PANTHER" id="PTHR43802:SF1">
    <property type="entry name" value="IP11341P-RELATED"/>
    <property type="match status" value="1"/>
</dbReference>
<dbReference type="Gene3D" id="3.90.226.10">
    <property type="entry name" value="2-enoyl-CoA Hydratase, Chain A, domain 1"/>
    <property type="match status" value="1"/>
</dbReference>
<dbReference type="InterPro" id="IPR029045">
    <property type="entry name" value="ClpP/crotonase-like_dom_sf"/>
</dbReference>
<dbReference type="RefSeq" id="WP_188720948.1">
    <property type="nucleotide sequence ID" value="NZ_BMIF01000005.1"/>
</dbReference>
<reference evidence="3" key="2">
    <citation type="submission" date="2020-09" db="EMBL/GenBank/DDBJ databases">
        <authorList>
            <person name="Sun Q."/>
            <person name="Zhou Y."/>
        </authorList>
    </citation>
    <scope>NUCLEOTIDE SEQUENCE</scope>
    <source>
        <strain evidence="3">CGMCC 1.15320</strain>
    </source>
</reference>
<keyword evidence="4" id="KW-1185">Reference proteome</keyword>
<dbReference type="FunFam" id="1.10.12.10:FF:000001">
    <property type="entry name" value="Probable enoyl-CoA hydratase, mitochondrial"/>
    <property type="match status" value="1"/>
</dbReference>
<evidence type="ECO:0000256" key="1">
    <source>
        <dbReference type="ARBA" id="ARBA00005254"/>
    </source>
</evidence>
<dbReference type="Proteomes" id="UP000636264">
    <property type="component" value="Unassembled WGS sequence"/>
</dbReference>
<evidence type="ECO:0000313" key="4">
    <source>
        <dbReference type="Proteomes" id="UP000636264"/>
    </source>
</evidence>
<dbReference type="AlphaFoldDB" id="A0A916RRU5"/>
<evidence type="ECO:0000256" key="2">
    <source>
        <dbReference type="ARBA" id="ARBA00023239"/>
    </source>
</evidence>
<comment type="caution">
    <text evidence="3">The sequence shown here is derived from an EMBL/GenBank/DDBJ whole genome shotgun (WGS) entry which is preliminary data.</text>
</comment>
<keyword evidence="2" id="KW-0456">Lyase</keyword>